<dbReference type="Gene3D" id="1.50.10.10">
    <property type="match status" value="1"/>
</dbReference>
<protein>
    <recommendedName>
        <fullName evidence="3">LanC-like protein GCL1</fullName>
    </recommendedName>
</protein>
<dbReference type="SUPFAM" id="SSF158745">
    <property type="entry name" value="LanC-like"/>
    <property type="match status" value="1"/>
</dbReference>
<accession>A0A2I0JJ66</accession>
<dbReference type="GO" id="GO:0031179">
    <property type="term" value="P:peptide modification"/>
    <property type="evidence" value="ECO:0007669"/>
    <property type="project" value="InterPro"/>
</dbReference>
<gene>
    <name evidence="1" type="ORF">CRG98_023321</name>
</gene>
<dbReference type="Pfam" id="PF05147">
    <property type="entry name" value="LANC_like"/>
    <property type="match status" value="1"/>
</dbReference>
<dbReference type="InterPro" id="IPR007822">
    <property type="entry name" value="LANC-like"/>
</dbReference>
<evidence type="ECO:0000313" key="2">
    <source>
        <dbReference type="Proteomes" id="UP000233551"/>
    </source>
</evidence>
<name>A0A2I0JJ66_PUNGR</name>
<dbReference type="PANTHER" id="PTHR12736:SF7">
    <property type="entry name" value="LANC-LIKE PROTEIN 3"/>
    <property type="match status" value="1"/>
</dbReference>
<proteinExistence type="predicted"/>
<dbReference type="PRINTS" id="PR01950">
    <property type="entry name" value="LANCSUPER"/>
</dbReference>
<dbReference type="GO" id="GO:0005975">
    <property type="term" value="P:carbohydrate metabolic process"/>
    <property type="evidence" value="ECO:0007669"/>
    <property type="project" value="InterPro"/>
</dbReference>
<reference evidence="1 2" key="1">
    <citation type="submission" date="2017-11" db="EMBL/GenBank/DDBJ databases">
        <title>De-novo sequencing of pomegranate (Punica granatum L.) genome.</title>
        <authorList>
            <person name="Akparov Z."/>
            <person name="Amiraslanov A."/>
            <person name="Hajiyeva S."/>
            <person name="Abbasov M."/>
            <person name="Kaur K."/>
            <person name="Hamwieh A."/>
            <person name="Solovyev V."/>
            <person name="Salamov A."/>
            <person name="Braich B."/>
            <person name="Kosarev P."/>
            <person name="Mahmoud A."/>
            <person name="Hajiyev E."/>
            <person name="Babayeva S."/>
            <person name="Izzatullayeva V."/>
            <person name="Mammadov A."/>
            <person name="Mammadov A."/>
            <person name="Sharifova S."/>
            <person name="Ojaghi J."/>
            <person name="Eynullazada K."/>
            <person name="Bayramov B."/>
            <person name="Abdulazimova A."/>
            <person name="Shahmuradov I."/>
        </authorList>
    </citation>
    <scope>NUCLEOTIDE SEQUENCE [LARGE SCALE GENOMIC DNA]</scope>
    <source>
        <strain evidence="2">cv. AG2017</strain>
        <tissue evidence="1">Leaf</tissue>
    </source>
</reference>
<dbReference type="EMBL" id="PGOL01001608">
    <property type="protein sequence ID" value="PKI56302.1"/>
    <property type="molecule type" value="Genomic_DNA"/>
</dbReference>
<organism evidence="1 2">
    <name type="scientific">Punica granatum</name>
    <name type="common">Pomegranate</name>
    <dbReference type="NCBI Taxonomy" id="22663"/>
    <lineage>
        <taxon>Eukaryota</taxon>
        <taxon>Viridiplantae</taxon>
        <taxon>Streptophyta</taxon>
        <taxon>Embryophyta</taxon>
        <taxon>Tracheophyta</taxon>
        <taxon>Spermatophyta</taxon>
        <taxon>Magnoliopsida</taxon>
        <taxon>eudicotyledons</taxon>
        <taxon>Gunneridae</taxon>
        <taxon>Pentapetalae</taxon>
        <taxon>rosids</taxon>
        <taxon>malvids</taxon>
        <taxon>Myrtales</taxon>
        <taxon>Lythraceae</taxon>
        <taxon>Punica</taxon>
    </lineage>
</organism>
<comment type="caution">
    <text evidence="1">The sequence shown here is derived from an EMBL/GenBank/DDBJ whole genome shotgun (WGS) entry which is preliminary data.</text>
</comment>
<dbReference type="InterPro" id="IPR012341">
    <property type="entry name" value="6hp_glycosidase-like_sf"/>
</dbReference>
<dbReference type="Proteomes" id="UP000233551">
    <property type="component" value="Unassembled WGS sequence"/>
</dbReference>
<dbReference type="AlphaFoldDB" id="A0A2I0JJ66"/>
<keyword evidence="2" id="KW-1185">Reference proteome</keyword>
<sequence>MADRYFPNKLPIVAEPAAEEAAAAAAAAASAAAAGGGGDSLSQLLHLPYKTLSERLKAVALELKDTVVRQTWGVSGRRLQDYSLYTGALGTAYLVFKAYEITRNENDLKLCSEIVRACDSASRSNEENYFELKSWRVTFICGQAGVFALGAVVAKHAGDDRLLNHYLTQFREIRLPRDLPNELLYGRAGFLWACSFLNKHIGKDTISTAHM</sequence>
<dbReference type="GO" id="GO:0005886">
    <property type="term" value="C:plasma membrane"/>
    <property type="evidence" value="ECO:0007669"/>
    <property type="project" value="TreeGrafter"/>
</dbReference>
<evidence type="ECO:0000313" key="1">
    <source>
        <dbReference type="EMBL" id="PKI56302.1"/>
    </source>
</evidence>
<feature type="non-terminal residue" evidence="1">
    <location>
        <position position="211"/>
    </location>
</feature>
<dbReference type="PANTHER" id="PTHR12736">
    <property type="entry name" value="LANC-LIKE PROTEIN"/>
    <property type="match status" value="1"/>
</dbReference>
<evidence type="ECO:0008006" key="3">
    <source>
        <dbReference type="Google" id="ProtNLM"/>
    </source>
</evidence>